<evidence type="ECO:0000313" key="8">
    <source>
        <dbReference type="Proteomes" id="UP000694388"/>
    </source>
</evidence>
<dbReference type="SUPFAM" id="SSF57667">
    <property type="entry name" value="beta-beta-alpha zinc fingers"/>
    <property type="match status" value="1"/>
</dbReference>
<dbReference type="GeneTree" id="ENSGT00930000152743"/>
<evidence type="ECO:0000256" key="4">
    <source>
        <dbReference type="PROSITE-ProRule" id="PRU00042"/>
    </source>
</evidence>
<evidence type="ECO:0000256" key="3">
    <source>
        <dbReference type="ARBA" id="ARBA00022833"/>
    </source>
</evidence>
<dbReference type="Ensembl" id="ENSEBUT00000011690.1">
    <property type="protein sequence ID" value="ENSEBUP00000011130.1"/>
    <property type="gene ID" value="ENSEBUG00000007148.1"/>
</dbReference>
<feature type="domain" description="C2H2-type" evidence="6">
    <location>
        <begin position="207"/>
        <end position="230"/>
    </location>
</feature>
<protein>
    <recommendedName>
        <fullName evidence="6">C2H2-type domain-containing protein</fullName>
    </recommendedName>
</protein>
<dbReference type="InterPro" id="IPR013087">
    <property type="entry name" value="Znf_C2H2_type"/>
</dbReference>
<evidence type="ECO:0000256" key="1">
    <source>
        <dbReference type="ARBA" id="ARBA00022723"/>
    </source>
</evidence>
<keyword evidence="3" id="KW-0862">Zinc</keyword>
<dbReference type="PROSITE" id="PS00028">
    <property type="entry name" value="ZINC_FINGER_C2H2_1"/>
    <property type="match status" value="1"/>
</dbReference>
<dbReference type="Gene3D" id="3.30.160.60">
    <property type="entry name" value="Classic Zinc Finger"/>
    <property type="match status" value="1"/>
</dbReference>
<keyword evidence="2 4" id="KW-0863">Zinc-finger</keyword>
<keyword evidence="1" id="KW-0479">Metal-binding</keyword>
<name>A0A8C4WUA0_EPTBU</name>
<dbReference type="GO" id="GO:0008270">
    <property type="term" value="F:zinc ion binding"/>
    <property type="evidence" value="ECO:0007669"/>
    <property type="project" value="UniProtKB-KW"/>
</dbReference>
<dbReference type="PROSITE" id="PS50157">
    <property type="entry name" value="ZINC_FINGER_C2H2_2"/>
    <property type="match status" value="1"/>
</dbReference>
<keyword evidence="8" id="KW-1185">Reference proteome</keyword>
<dbReference type="FunFam" id="3.30.160.60:FF:000446">
    <property type="entry name" value="Zinc finger protein"/>
    <property type="match status" value="1"/>
</dbReference>
<sequence>MNQDLYGEEYGANYLGSTSASDGRNAIGGVGSPMDRGSGVAPPVDKQSGPDFIVKVKVESEFVDVWTPQVRGLNHDFDRKAKKDPEFVDCPMIGESHPVKTEIFQSDIIQTPQEVLSRDCVKQEPCVSPLKEVNPADWLLDEKEMKCRITIPYSKCSSFFYTKDSFNQHAAQAFCHDVNKISDCASNGAGTLFSKRHKNIKKGERPHECSLCRKAFNRTSKLNQHKKSTHGRKALQVHCVPQVLFVFIPFEATSNHTHDR</sequence>
<evidence type="ECO:0000256" key="5">
    <source>
        <dbReference type="SAM" id="MobiDB-lite"/>
    </source>
</evidence>
<evidence type="ECO:0000259" key="6">
    <source>
        <dbReference type="PROSITE" id="PS50157"/>
    </source>
</evidence>
<evidence type="ECO:0000313" key="7">
    <source>
        <dbReference type="Ensembl" id="ENSEBUP00000011130.1"/>
    </source>
</evidence>
<reference evidence="7" key="2">
    <citation type="submission" date="2025-09" db="UniProtKB">
        <authorList>
            <consortium name="Ensembl"/>
        </authorList>
    </citation>
    <scope>IDENTIFICATION</scope>
</reference>
<reference evidence="7" key="1">
    <citation type="submission" date="2025-08" db="UniProtKB">
        <authorList>
            <consortium name="Ensembl"/>
        </authorList>
    </citation>
    <scope>IDENTIFICATION</scope>
</reference>
<dbReference type="Proteomes" id="UP000694388">
    <property type="component" value="Unplaced"/>
</dbReference>
<proteinExistence type="predicted"/>
<dbReference type="InterPro" id="IPR036236">
    <property type="entry name" value="Znf_C2H2_sf"/>
</dbReference>
<accession>A0A8C4WUA0</accession>
<evidence type="ECO:0000256" key="2">
    <source>
        <dbReference type="ARBA" id="ARBA00022771"/>
    </source>
</evidence>
<dbReference type="SMART" id="SM00355">
    <property type="entry name" value="ZnF_C2H2"/>
    <property type="match status" value="2"/>
</dbReference>
<organism evidence="7 8">
    <name type="scientific">Eptatretus burgeri</name>
    <name type="common">Inshore hagfish</name>
    <dbReference type="NCBI Taxonomy" id="7764"/>
    <lineage>
        <taxon>Eukaryota</taxon>
        <taxon>Metazoa</taxon>
        <taxon>Chordata</taxon>
        <taxon>Craniata</taxon>
        <taxon>Vertebrata</taxon>
        <taxon>Cyclostomata</taxon>
        <taxon>Myxini</taxon>
        <taxon>Myxiniformes</taxon>
        <taxon>Myxinidae</taxon>
        <taxon>Eptatretinae</taxon>
        <taxon>Eptatretus</taxon>
    </lineage>
</organism>
<dbReference type="AlphaFoldDB" id="A0A8C4WUA0"/>
<feature type="region of interest" description="Disordered" evidence="5">
    <location>
        <begin position="17"/>
        <end position="46"/>
    </location>
</feature>